<keyword evidence="1" id="KW-1133">Transmembrane helix</keyword>
<dbReference type="EMBL" id="GFPF01002328">
    <property type="protein sequence ID" value="MAA13474.1"/>
    <property type="molecule type" value="Transcribed_RNA"/>
</dbReference>
<organism evidence="2">
    <name type="scientific">Rhipicephalus zambeziensis</name>
    <dbReference type="NCBI Taxonomy" id="60191"/>
    <lineage>
        <taxon>Eukaryota</taxon>
        <taxon>Metazoa</taxon>
        <taxon>Ecdysozoa</taxon>
        <taxon>Arthropoda</taxon>
        <taxon>Chelicerata</taxon>
        <taxon>Arachnida</taxon>
        <taxon>Acari</taxon>
        <taxon>Parasitiformes</taxon>
        <taxon>Ixodida</taxon>
        <taxon>Ixodoidea</taxon>
        <taxon>Ixodidae</taxon>
        <taxon>Rhipicephalinae</taxon>
        <taxon>Rhipicephalus</taxon>
        <taxon>Rhipicephalus</taxon>
    </lineage>
</organism>
<keyword evidence="1" id="KW-0812">Transmembrane</keyword>
<evidence type="ECO:0000313" key="2">
    <source>
        <dbReference type="EMBL" id="MAA13474.1"/>
    </source>
</evidence>
<proteinExistence type="predicted"/>
<accession>A0A224YHM7</accession>
<sequence>MQPLFFPQPAPNLDFRVPKQHFAAPKSAPDPNLAVAPLLVVSDYCFTLLLCVHFMFEIALFTATCYRLCDVLIILHLYIKYSAWIGCSDTVKLL</sequence>
<protein>
    <submittedName>
        <fullName evidence="2">Uncharacterized protein</fullName>
    </submittedName>
</protein>
<evidence type="ECO:0000256" key="1">
    <source>
        <dbReference type="SAM" id="Phobius"/>
    </source>
</evidence>
<feature type="transmembrane region" description="Helical" evidence="1">
    <location>
        <begin position="68"/>
        <end position="86"/>
    </location>
</feature>
<name>A0A224YHM7_9ACAR</name>
<feature type="transmembrane region" description="Helical" evidence="1">
    <location>
        <begin position="34"/>
        <end position="56"/>
    </location>
</feature>
<keyword evidence="1" id="KW-0472">Membrane</keyword>
<dbReference type="AlphaFoldDB" id="A0A224YHM7"/>
<reference evidence="2" key="1">
    <citation type="journal article" date="2017" name="Parasit. Vectors">
        <title>Sialotranscriptomics of Rhipicephalus zambeziensis reveals intricate expression profiles of secretory proteins and suggests tight temporal transcriptional regulation during blood-feeding.</title>
        <authorList>
            <person name="de Castro M.H."/>
            <person name="de Klerk D."/>
            <person name="Pienaar R."/>
            <person name="Rees D.J.G."/>
            <person name="Mans B.J."/>
        </authorList>
    </citation>
    <scope>NUCLEOTIDE SEQUENCE</scope>
    <source>
        <tissue evidence="2">Salivary glands</tissue>
    </source>
</reference>